<keyword evidence="3" id="KW-1185">Reference proteome</keyword>
<evidence type="ECO:0000313" key="3">
    <source>
        <dbReference type="Proteomes" id="UP000481153"/>
    </source>
</evidence>
<name>A0A6G0W647_9STRA</name>
<dbReference type="Proteomes" id="UP000481153">
    <property type="component" value="Unassembled WGS sequence"/>
</dbReference>
<reference evidence="2 3" key="1">
    <citation type="submission" date="2019-07" db="EMBL/GenBank/DDBJ databases">
        <title>Genomics analysis of Aphanomyces spp. identifies a new class of oomycete effector associated with host adaptation.</title>
        <authorList>
            <person name="Gaulin E."/>
        </authorList>
    </citation>
    <scope>NUCLEOTIDE SEQUENCE [LARGE SCALE GENOMIC DNA]</scope>
    <source>
        <strain evidence="2 3">ATCC 201684</strain>
    </source>
</reference>
<sequence>MCSVKETCADDLFIVMEAAVYDLCMNVRISVCPPRFFMKSKQILTMQNQSVLKTMFCRLRKEICIYVLCVFSLSVMAQIIFET</sequence>
<dbReference type="EMBL" id="VJMJ01000330">
    <property type="protein sequence ID" value="KAF0722596.1"/>
    <property type="molecule type" value="Genomic_DNA"/>
</dbReference>
<protein>
    <submittedName>
        <fullName evidence="2">Uncharacterized protein</fullName>
    </submittedName>
</protein>
<keyword evidence="1" id="KW-0472">Membrane</keyword>
<organism evidence="2 3">
    <name type="scientific">Aphanomyces euteiches</name>
    <dbReference type="NCBI Taxonomy" id="100861"/>
    <lineage>
        <taxon>Eukaryota</taxon>
        <taxon>Sar</taxon>
        <taxon>Stramenopiles</taxon>
        <taxon>Oomycota</taxon>
        <taxon>Saprolegniomycetes</taxon>
        <taxon>Saprolegniales</taxon>
        <taxon>Verrucalvaceae</taxon>
        <taxon>Aphanomyces</taxon>
    </lineage>
</organism>
<keyword evidence="1" id="KW-0812">Transmembrane</keyword>
<proteinExistence type="predicted"/>
<feature type="transmembrane region" description="Helical" evidence="1">
    <location>
        <begin position="63"/>
        <end position="81"/>
    </location>
</feature>
<dbReference type="AlphaFoldDB" id="A0A6G0W647"/>
<gene>
    <name evidence="2" type="ORF">Ae201684_018329</name>
</gene>
<evidence type="ECO:0000256" key="1">
    <source>
        <dbReference type="SAM" id="Phobius"/>
    </source>
</evidence>
<accession>A0A6G0W647</accession>
<evidence type="ECO:0000313" key="2">
    <source>
        <dbReference type="EMBL" id="KAF0722596.1"/>
    </source>
</evidence>
<comment type="caution">
    <text evidence="2">The sequence shown here is derived from an EMBL/GenBank/DDBJ whole genome shotgun (WGS) entry which is preliminary data.</text>
</comment>
<keyword evidence="1" id="KW-1133">Transmembrane helix</keyword>